<comment type="caution">
    <text evidence="3">The sequence shown here is derived from an EMBL/GenBank/DDBJ whole genome shotgun (WGS) entry which is preliminary data.</text>
</comment>
<evidence type="ECO:0000256" key="1">
    <source>
        <dbReference type="ARBA" id="ARBA00022679"/>
    </source>
</evidence>
<evidence type="ECO:0000313" key="3">
    <source>
        <dbReference type="EMBL" id="MCW4628564.1"/>
    </source>
</evidence>
<evidence type="ECO:0000259" key="2">
    <source>
        <dbReference type="Pfam" id="PF00303"/>
    </source>
</evidence>
<evidence type="ECO:0000313" key="4">
    <source>
        <dbReference type="Proteomes" id="UP001431181"/>
    </source>
</evidence>
<reference evidence="3" key="1">
    <citation type="submission" date="2022-11" db="EMBL/GenBank/DDBJ databases">
        <title>Marinomonas sp. nov., isolated from marine algae.</title>
        <authorList>
            <person name="Choi D.G."/>
            <person name="Kim J.M."/>
            <person name="Lee J.K."/>
            <person name="Baek J.H."/>
            <person name="Jeon C.O."/>
        </authorList>
    </citation>
    <scope>NUCLEOTIDE SEQUENCE</scope>
    <source>
        <strain evidence="3">KJ51-3</strain>
    </source>
</reference>
<keyword evidence="4" id="KW-1185">Reference proteome</keyword>
<dbReference type="Gene3D" id="3.30.572.10">
    <property type="entry name" value="Thymidylate synthase/dCMP hydroxymethylase domain"/>
    <property type="match status" value="1"/>
</dbReference>
<dbReference type="Pfam" id="PF00303">
    <property type="entry name" value="Thymidylat_synt"/>
    <property type="match status" value="1"/>
</dbReference>
<protein>
    <submittedName>
        <fullName evidence="3">Thymidylate synthase</fullName>
    </submittedName>
</protein>
<name>A0ABT3KDK3_9GAMM</name>
<proteinExistence type="predicted"/>
<sequence length="54" mass="6427">MRDVQLKREPYPLPTLKINPDINSLKDIETWVTMDDFEVEGYQFHEPIAYPFSV</sequence>
<dbReference type="EMBL" id="JAPEUL010000006">
    <property type="protein sequence ID" value="MCW4628564.1"/>
    <property type="molecule type" value="Genomic_DNA"/>
</dbReference>
<dbReference type="InterPro" id="IPR023451">
    <property type="entry name" value="Thymidate_synth/dCMP_Mease_dom"/>
</dbReference>
<dbReference type="RefSeq" id="WP_265217797.1">
    <property type="nucleotide sequence ID" value="NZ_JAPEUL010000006.1"/>
</dbReference>
<keyword evidence="1" id="KW-0808">Transferase</keyword>
<accession>A0ABT3KDK3</accession>
<feature type="domain" description="Thymidylate synthase/dCMP hydroxymethylase" evidence="2">
    <location>
        <begin position="4"/>
        <end position="54"/>
    </location>
</feature>
<dbReference type="SUPFAM" id="SSF55831">
    <property type="entry name" value="Thymidylate synthase/dCMP hydroxymethylase"/>
    <property type="match status" value="1"/>
</dbReference>
<organism evidence="3 4">
    <name type="scientific">Marinomonas rhodophyticola</name>
    <dbReference type="NCBI Taxonomy" id="2992803"/>
    <lineage>
        <taxon>Bacteria</taxon>
        <taxon>Pseudomonadati</taxon>
        <taxon>Pseudomonadota</taxon>
        <taxon>Gammaproteobacteria</taxon>
        <taxon>Oceanospirillales</taxon>
        <taxon>Oceanospirillaceae</taxon>
        <taxon>Marinomonas</taxon>
    </lineage>
</organism>
<gene>
    <name evidence="3" type="ORF">ONZ52_05990</name>
</gene>
<dbReference type="InterPro" id="IPR036926">
    <property type="entry name" value="Thymidate_synth/dCMP_Mease_sf"/>
</dbReference>
<dbReference type="Proteomes" id="UP001431181">
    <property type="component" value="Unassembled WGS sequence"/>
</dbReference>